<proteinExistence type="predicted"/>
<evidence type="ECO:0000313" key="2">
    <source>
        <dbReference type="Proteomes" id="UP000551499"/>
    </source>
</evidence>
<accession>A0A841UTV6</accession>
<dbReference type="Proteomes" id="UP000551499">
    <property type="component" value="Unassembled WGS sequence"/>
</dbReference>
<gene>
    <name evidence="1" type="ORF">H0902_22510</name>
</gene>
<sequence length="66" mass="7583">MEWHYFWLIYAKIIGDRAYFNSLVKIFACSIQANITAISGLDILAAVKRTAIPHHATFLGWSRQWG</sequence>
<dbReference type="AlphaFoldDB" id="A0A841UTV6"/>
<dbReference type="RefSeq" id="WP_185238024.1">
    <property type="nucleotide sequence ID" value="NZ_JACEGB010000449.1"/>
</dbReference>
<comment type="caution">
    <text evidence="1">The sequence shown here is derived from an EMBL/GenBank/DDBJ whole genome shotgun (WGS) entry which is preliminary data.</text>
</comment>
<reference evidence="1 2" key="1">
    <citation type="submission" date="2020-07" db="EMBL/GenBank/DDBJ databases">
        <title>Genomes of two Microcystis aeruginosa (Cyanobacteria) strains from Florida (USA) with disparate toxicogenic potential.</title>
        <authorList>
            <person name="Lefler F.W."/>
            <person name="Barbosa M."/>
            <person name="Berthold D.E."/>
            <person name="Laughinghouse H.D. IV."/>
        </authorList>
    </citation>
    <scope>NUCLEOTIDE SEQUENCE [LARGE SCALE GENOMIC DNA]</scope>
    <source>
        <strain evidence="1 2">BLCCF108</strain>
    </source>
</reference>
<name>A0A841UTV6_MICAE</name>
<dbReference type="EMBL" id="JACEGB010000449">
    <property type="protein sequence ID" value="MBC1193415.1"/>
    <property type="molecule type" value="Genomic_DNA"/>
</dbReference>
<protein>
    <submittedName>
        <fullName evidence="1">Uncharacterized protein</fullName>
    </submittedName>
</protein>
<evidence type="ECO:0000313" key="1">
    <source>
        <dbReference type="EMBL" id="MBC1193415.1"/>
    </source>
</evidence>
<organism evidence="1 2">
    <name type="scientific">Microcystis aeruginosa BLCC-F108</name>
    <dbReference type="NCBI Taxonomy" id="2755317"/>
    <lineage>
        <taxon>Bacteria</taxon>
        <taxon>Bacillati</taxon>
        <taxon>Cyanobacteriota</taxon>
        <taxon>Cyanophyceae</taxon>
        <taxon>Oscillatoriophycideae</taxon>
        <taxon>Chroococcales</taxon>
        <taxon>Microcystaceae</taxon>
        <taxon>Microcystis</taxon>
    </lineage>
</organism>